<dbReference type="GO" id="GO:0005829">
    <property type="term" value="C:cytosol"/>
    <property type="evidence" value="ECO:0007669"/>
    <property type="project" value="TreeGrafter"/>
</dbReference>
<dbReference type="InterPro" id="IPR048327">
    <property type="entry name" value="Dyp_perox_N"/>
</dbReference>
<evidence type="ECO:0000256" key="1">
    <source>
        <dbReference type="ARBA" id="ARBA00001970"/>
    </source>
</evidence>
<evidence type="ECO:0000313" key="9">
    <source>
        <dbReference type="EMBL" id="OCL36456.1"/>
    </source>
</evidence>
<comment type="cofactor">
    <cofactor evidence="1">
        <name>heme b</name>
        <dbReference type="ChEBI" id="CHEBI:60344"/>
    </cofactor>
</comment>
<evidence type="ECO:0000256" key="7">
    <source>
        <dbReference type="ARBA" id="ARBA00023004"/>
    </source>
</evidence>
<dbReference type="PROSITE" id="PS51404">
    <property type="entry name" value="DYP_PEROXIDASE"/>
    <property type="match status" value="1"/>
</dbReference>
<evidence type="ECO:0000256" key="5">
    <source>
        <dbReference type="ARBA" id="ARBA00022729"/>
    </source>
</evidence>
<gene>
    <name evidence="9" type="ORF">BCR15_00885</name>
</gene>
<dbReference type="InterPro" id="IPR006311">
    <property type="entry name" value="TAT_signal"/>
</dbReference>
<accession>A0A1C0AQ50</accession>
<dbReference type="GO" id="GO:0004601">
    <property type="term" value="F:peroxidase activity"/>
    <property type="evidence" value="ECO:0007669"/>
    <property type="project" value="UniProtKB-KW"/>
</dbReference>
<organism evidence="9 10">
    <name type="scientific">Tessaracoccus lapidicaptus</name>
    <dbReference type="NCBI Taxonomy" id="1427523"/>
    <lineage>
        <taxon>Bacteria</taxon>
        <taxon>Bacillati</taxon>
        <taxon>Actinomycetota</taxon>
        <taxon>Actinomycetes</taxon>
        <taxon>Propionibacteriales</taxon>
        <taxon>Propionibacteriaceae</taxon>
        <taxon>Tessaracoccus</taxon>
    </lineage>
</organism>
<sequence length="399" mass="41928">MPDPRLSRRHVFGYAGAAGLGGAAGVVAGRATAGSDDAAAQRVGGRTYLAHGDHQSGILTPTPAVGELVAFDLLPSVDRTALGRLMRVWSGDVAALAAGRPVPGDAAPDLAQAGVSLSILIGLGPRVFDLPGLAAARPTGFQEIPPMAHDRLEDRWSGGDLLAWVSADDATSVAHAVRRLTTDAAPFARPRWTQRGSWRPVDADGNPVTGRNLFGQLDGSANPSGETLTATVFSTDGWLAGGTQLVVRRIEMNLATWDELTRDRQERVIGRALDTGAPLTGTAEHDDVDLTAAVDGVPVIAADAHARVAHPSHNSGRRMLRRGLNYTHEEWIDGSWTSSAGLIFTAFQASIADQFIPVQRMLDQGDALNEWTTAIGSAVFVIPPGFAEGAWLAQGLLGD</sequence>
<keyword evidence="7" id="KW-0408">Iron</keyword>
<protein>
    <submittedName>
        <fullName evidence="9">Peroxidase</fullName>
    </submittedName>
</protein>
<keyword evidence="6" id="KW-0560">Oxidoreductase</keyword>
<dbReference type="RefSeq" id="WP_068750719.1">
    <property type="nucleotide sequence ID" value="NZ_LR214441.1"/>
</dbReference>
<dbReference type="GO" id="GO:0046872">
    <property type="term" value="F:metal ion binding"/>
    <property type="evidence" value="ECO:0007669"/>
    <property type="project" value="UniProtKB-KW"/>
</dbReference>
<dbReference type="PROSITE" id="PS51318">
    <property type="entry name" value="TAT"/>
    <property type="match status" value="1"/>
</dbReference>
<dbReference type="AlphaFoldDB" id="A0A1C0AQ50"/>
<comment type="similarity">
    <text evidence="8">Belongs to the DyP-type peroxidase family.</text>
</comment>
<dbReference type="PANTHER" id="PTHR30521:SF4">
    <property type="entry name" value="DEFERROCHELATASE"/>
    <property type="match status" value="1"/>
</dbReference>
<keyword evidence="5" id="KW-0732">Signal</keyword>
<evidence type="ECO:0000256" key="6">
    <source>
        <dbReference type="ARBA" id="ARBA00023002"/>
    </source>
</evidence>
<evidence type="ECO:0000256" key="4">
    <source>
        <dbReference type="ARBA" id="ARBA00022723"/>
    </source>
</evidence>
<dbReference type="EMBL" id="MBQD01000011">
    <property type="protein sequence ID" value="OCL36456.1"/>
    <property type="molecule type" value="Genomic_DNA"/>
</dbReference>
<reference evidence="10" key="1">
    <citation type="submission" date="2016-07" db="EMBL/GenBank/DDBJ databases">
        <authorList>
            <person name="Florea S."/>
            <person name="Webb J.S."/>
            <person name="Jaromczyk J."/>
            <person name="Schardl C.L."/>
        </authorList>
    </citation>
    <scope>NUCLEOTIDE SEQUENCE [LARGE SCALE GENOMIC DNA]</scope>
    <source>
        <strain evidence="10">IPBSL-7</strain>
    </source>
</reference>
<dbReference type="Pfam" id="PF04261">
    <property type="entry name" value="Dyp_perox_N"/>
    <property type="match status" value="1"/>
</dbReference>
<dbReference type="SUPFAM" id="SSF54909">
    <property type="entry name" value="Dimeric alpha+beta barrel"/>
    <property type="match status" value="1"/>
</dbReference>
<keyword evidence="2 9" id="KW-0575">Peroxidase</keyword>
<dbReference type="Proteomes" id="UP000093501">
    <property type="component" value="Unassembled WGS sequence"/>
</dbReference>
<evidence type="ECO:0000256" key="3">
    <source>
        <dbReference type="ARBA" id="ARBA00022617"/>
    </source>
</evidence>
<dbReference type="NCBIfam" id="TIGR01413">
    <property type="entry name" value="Dyp_perox_fam"/>
    <property type="match status" value="1"/>
</dbReference>
<dbReference type="InterPro" id="IPR011008">
    <property type="entry name" value="Dimeric_a/b-barrel"/>
</dbReference>
<dbReference type="InterPro" id="IPR048328">
    <property type="entry name" value="Dyp_perox_C"/>
</dbReference>
<dbReference type="GO" id="GO:0020037">
    <property type="term" value="F:heme binding"/>
    <property type="evidence" value="ECO:0007669"/>
    <property type="project" value="InterPro"/>
</dbReference>
<keyword evidence="10" id="KW-1185">Reference proteome</keyword>
<evidence type="ECO:0000256" key="8">
    <source>
        <dbReference type="ARBA" id="ARBA00025737"/>
    </source>
</evidence>
<dbReference type="InterPro" id="IPR006314">
    <property type="entry name" value="Dyp_peroxidase"/>
</dbReference>
<proteinExistence type="inferred from homology"/>
<evidence type="ECO:0000313" key="10">
    <source>
        <dbReference type="Proteomes" id="UP000093501"/>
    </source>
</evidence>
<dbReference type="Pfam" id="PF20628">
    <property type="entry name" value="Dyp_perox_C"/>
    <property type="match status" value="1"/>
</dbReference>
<comment type="caution">
    <text evidence="9">The sequence shown here is derived from an EMBL/GenBank/DDBJ whole genome shotgun (WGS) entry which is preliminary data.</text>
</comment>
<dbReference type="PANTHER" id="PTHR30521">
    <property type="entry name" value="DEFERROCHELATASE/PEROXIDASE"/>
    <property type="match status" value="1"/>
</dbReference>
<name>A0A1C0AQ50_9ACTN</name>
<keyword evidence="4" id="KW-0479">Metal-binding</keyword>
<evidence type="ECO:0000256" key="2">
    <source>
        <dbReference type="ARBA" id="ARBA00022559"/>
    </source>
</evidence>
<keyword evidence="3" id="KW-0349">Heme</keyword>